<evidence type="ECO:0000313" key="4">
    <source>
        <dbReference type="Proteomes" id="UP000315700"/>
    </source>
</evidence>
<evidence type="ECO:0000313" key="3">
    <source>
        <dbReference type="EMBL" id="QDT57139.1"/>
    </source>
</evidence>
<dbReference type="Pfam" id="PF13432">
    <property type="entry name" value="TPR_16"/>
    <property type="match status" value="2"/>
</dbReference>
<dbReference type="KEGG" id="ccos:Pan44_52060"/>
<feature type="repeat" description="TPR" evidence="1">
    <location>
        <begin position="112"/>
        <end position="145"/>
    </location>
</feature>
<keyword evidence="2" id="KW-0472">Membrane</keyword>
<keyword evidence="4" id="KW-1185">Reference proteome</keyword>
<gene>
    <name evidence="3" type="ORF">Pan44_52060</name>
</gene>
<evidence type="ECO:0000256" key="1">
    <source>
        <dbReference type="PROSITE-ProRule" id="PRU00339"/>
    </source>
</evidence>
<feature type="transmembrane region" description="Helical" evidence="2">
    <location>
        <begin position="31"/>
        <end position="49"/>
    </location>
</feature>
<dbReference type="AlphaFoldDB" id="A0A517SLY6"/>
<dbReference type="OrthoDB" id="213996at2"/>
<dbReference type="SMART" id="SM00028">
    <property type="entry name" value="TPR"/>
    <property type="match status" value="3"/>
</dbReference>
<feature type="transmembrane region" description="Helical" evidence="2">
    <location>
        <begin position="56"/>
        <end position="76"/>
    </location>
</feature>
<protein>
    <submittedName>
        <fullName evidence="3">Tetratricopeptide repeat protein</fullName>
    </submittedName>
</protein>
<dbReference type="PROSITE" id="PS50005">
    <property type="entry name" value="TPR"/>
    <property type="match status" value="1"/>
</dbReference>
<dbReference type="Proteomes" id="UP000315700">
    <property type="component" value="Chromosome"/>
</dbReference>
<dbReference type="InParanoid" id="A0A517SLY6"/>
<dbReference type="Gene3D" id="1.25.40.10">
    <property type="entry name" value="Tetratricopeptide repeat domain"/>
    <property type="match status" value="1"/>
</dbReference>
<evidence type="ECO:0000256" key="2">
    <source>
        <dbReference type="SAM" id="Phobius"/>
    </source>
</evidence>
<dbReference type="SUPFAM" id="SSF48452">
    <property type="entry name" value="TPR-like"/>
    <property type="match status" value="1"/>
</dbReference>
<dbReference type="InterPro" id="IPR019734">
    <property type="entry name" value="TPR_rpt"/>
</dbReference>
<organism evidence="3 4">
    <name type="scientific">Caulifigura coniformis</name>
    <dbReference type="NCBI Taxonomy" id="2527983"/>
    <lineage>
        <taxon>Bacteria</taxon>
        <taxon>Pseudomonadati</taxon>
        <taxon>Planctomycetota</taxon>
        <taxon>Planctomycetia</taxon>
        <taxon>Planctomycetales</taxon>
        <taxon>Planctomycetaceae</taxon>
        <taxon>Caulifigura</taxon>
    </lineage>
</organism>
<dbReference type="InterPro" id="IPR011990">
    <property type="entry name" value="TPR-like_helical_dom_sf"/>
</dbReference>
<keyword evidence="2" id="KW-0812">Transmembrane</keyword>
<dbReference type="EMBL" id="CP036271">
    <property type="protein sequence ID" value="QDT57139.1"/>
    <property type="molecule type" value="Genomic_DNA"/>
</dbReference>
<reference evidence="3 4" key="1">
    <citation type="submission" date="2019-02" db="EMBL/GenBank/DDBJ databases">
        <title>Deep-cultivation of Planctomycetes and their phenomic and genomic characterization uncovers novel biology.</title>
        <authorList>
            <person name="Wiegand S."/>
            <person name="Jogler M."/>
            <person name="Boedeker C."/>
            <person name="Pinto D."/>
            <person name="Vollmers J."/>
            <person name="Rivas-Marin E."/>
            <person name="Kohn T."/>
            <person name="Peeters S.H."/>
            <person name="Heuer A."/>
            <person name="Rast P."/>
            <person name="Oberbeckmann S."/>
            <person name="Bunk B."/>
            <person name="Jeske O."/>
            <person name="Meyerdierks A."/>
            <person name="Storesund J.E."/>
            <person name="Kallscheuer N."/>
            <person name="Luecker S."/>
            <person name="Lage O.M."/>
            <person name="Pohl T."/>
            <person name="Merkel B.J."/>
            <person name="Hornburger P."/>
            <person name="Mueller R.-W."/>
            <person name="Bruemmer F."/>
            <person name="Labrenz M."/>
            <person name="Spormann A.M."/>
            <person name="Op den Camp H."/>
            <person name="Overmann J."/>
            <person name="Amann R."/>
            <person name="Jetten M.S.M."/>
            <person name="Mascher T."/>
            <person name="Medema M.H."/>
            <person name="Devos D.P."/>
            <person name="Kaster A.-K."/>
            <person name="Ovreas L."/>
            <person name="Rohde M."/>
            <person name="Galperin M.Y."/>
            <person name="Jogler C."/>
        </authorList>
    </citation>
    <scope>NUCLEOTIDE SEQUENCE [LARGE SCALE GENOMIC DNA]</scope>
    <source>
        <strain evidence="3 4">Pan44</strain>
    </source>
</reference>
<proteinExistence type="predicted"/>
<dbReference type="RefSeq" id="WP_145034521.1">
    <property type="nucleotide sequence ID" value="NZ_CP036271.1"/>
</dbReference>
<name>A0A517SLY6_9PLAN</name>
<keyword evidence="2" id="KW-1133">Transmembrane helix</keyword>
<keyword evidence="1" id="KW-0802">TPR repeat</keyword>
<sequence length="273" mass="31174">MPAFGSLILGQMAEPTGIGWLLHQAARWTSGPWAFVYVIVLIWMLAYCAKYDPDRGMWLWIMLLFHPFGTIAYFFIRWLPSSTLQPPKFLQRFLGGRELERKRIAAAQIGNAHQHVELGDALREIGRLKEAGDAYDRALEKDPKNLAALWGAGLVAYRLENYSTAREKLASVLEIDPSYKFGDVSLTYANTLLKLNENEAAQTHLEQHTKRWRHPESLYRLAEIHAQNGEPKAARELLQGLIMDVDASPKAISRKFYFWKGRAKRLIRKLPAA</sequence>
<accession>A0A517SLY6</accession>